<evidence type="ECO:0000256" key="1">
    <source>
        <dbReference type="SAM" id="MobiDB-lite"/>
    </source>
</evidence>
<keyword evidence="3" id="KW-1185">Reference proteome</keyword>
<dbReference type="PANTHER" id="PTHR31755">
    <property type="entry name" value="FOLATE RECEPTOR-LIKE"/>
    <property type="match status" value="1"/>
</dbReference>
<name>A0A8S1JBF3_9CHLO</name>
<comment type="caution">
    <text evidence="2">The sequence shown here is derived from an EMBL/GenBank/DDBJ whole genome shotgun (WGS) entry which is preliminary data.</text>
</comment>
<proteinExistence type="predicted"/>
<gene>
    <name evidence="2" type="ORF">OSTQU699_LOCUS10222</name>
</gene>
<dbReference type="InterPro" id="IPR040320">
    <property type="entry name" value="At4g37920-like"/>
</dbReference>
<feature type="region of interest" description="Disordered" evidence="1">
    <location>
        <begin position="31"/>
        <end position="118"/>
    </location>
</feature>
<dbReference type="EMBL" id="CAJHUC010002965">
    <property type="protein sequence ID" value="CAD7704867.1"/>
    <property type="molecule type" value="Genomic_DNA"/>
</dbReference>
<dbReference type="AlphaFoldDB" id="A0A8S1JBF3"/>
<accession>A0A8S1JBF3</accession>
<sequence>MHGTGTRSHMSSRVLFVGAELPGMEPQVRGRVTNRPSFHGAPFGATARQGRGRRCLASGGRPPRFACNALGSSSSLQESAAQSSTGEGPAEPLTKKLTAIPGGSQTEPAEQPAVAAKDSLTPEEVKEVCDKLIQVFKGRTREDWKRLIAISAQWPTLADKVFQRIQEKSEEEEEPEKKLEWRTMLKALRNVGLRF</sequence>
<protein>
    <submittedName>
        <fullName evidence="2">Uncharacterized protein</fullName>
    </submittedName>
</protein>
<dbReference type="PANTHER" id="PTHR31755:SF3">
    <property type="entry name" value="EXOCYST COMPLEX COMPONENT SEC6"/>
    <property type="match status" value="1"/>
</dbReference>
<feature type="compositionally biased region" description="Low complexity" evidence="1">
    <location>
        <begin position="72"/>
        <end position="84"/>
    </location>
</feature>
<evidence type="ECO:0000313" key="2">
    <source>
        <dbReference type="EMBL" id="CAD7704867.1"/>
    </source>
</evidence>
<dbReference type="OrthoDB" id="509361at2759"/>
<reference evidence="2" key="1">
    <citation type="submission" date="2020-12" db="EMBL/GenBank/DDBJ databases">
        <authorList>
            <person name="Iha C."/>
        </authorList>
    </citation>
    <scope>NUCLEOTIDE SEQUENCE</scope>
</reference>
<dbReference type="Proteomes" id="UP000708148">
    <property type="component" value="Unassembled WGS sequence"/>
</dbReference>
<evidence type="ECO:0000313" key="3">
    <source>
        <dbReference type="Proteomes" id="UP000708148"/>
    </source>
</evidence>
<organism evidence="2 3">
    <name type="scientific">Ostreobium quekettii</name>
    <dbReference type="NCBI Taxonomy" id="121088"/>
    <lineage>
        <taxon>Eukaryota</taxon>
        <taxon>Viridiplantae</taxon>
        <taxon>Chlorophyta</taxon>
        <taxon>core chlorophytes</taxon>
        <taxon>Ulvophyceae</taxon>
        <taxon>TCBD clade</taxon>
        <taxon>Bryopsidales</taxon>
        <taxon>Ostreobineae</taxon>
        <taxon>Ostreobiaceae</taxon>
        <taxon>Ostreobium</taxon>
    </lineage>
</organism>